<dbReference type="InterPro" id="IPR036388">
    <property type="entry name" value="WH-like_DNA-bd_sf"/>
</dbReference>
<dbReference type="SUPFAM" id="SSF100950">
    <property type="entry name" value="NagB/RpiA/CoA transferase-like"/>
    <property type="match status" value="1"/>
</dbReference>
<evidence type="ECO:0000313" key="7">
    <source>
        <dbReference type="Proteomes" id="UP001183817"/>
    </source>
</evidence>
<dbReference type="Gene3D" id="3.40.50.1360">
    <property type="match status" value="1"/>
</dbReference>
<dbReference type="Proteomes" id="UP001183817">
    <property type="component" value="Unassembled WGS sequence"/>
</dbReference>
<sequence length="314" mass="33246">MAPIGPDELVRLAHIAREHYIAGKTRVEIAEELGLSRFKVGRLLDDAVKNGIVTFEISVPGPVDVERSLELQRRYGLKRAVVVRTPTDSAEAVQEELGRVAAQLLEEIATADDVIGMTAGRTLGQLARSLGALPPCEVVQLAGVAGPLQATGVEVIRRVGEAANSRGWTLYAPLIASDAESAAAIRRQHDVQLTMNQFSRVTLALVAIGSWSPPDSQFFDNPAITADDHALLVEHRVQADIGSILIDRDGGLVNDIQDRCIAIGAEAMANIPEVIGVAGGASKAAAVRAALDSGLIDSLVTDLSLATRLLENHA</sequence>
<evidence type="ECO:0000256" key="1">
    <source>
        <dbReference type="ARBA" id="ARBA00010466"/>
    </source>
</evidence>
<dbReference type="InterPro" id="IPR007324">
    <property type="entry name" value="Sugar-bd_dom_put"/>
</dbReference>
<proteinExistence type="inferred from homology"/>
<dbReference type="InterPro" id="IPR037171">
    <property type="entry name" value="NagB/RpiA_transferase-like"/>
</dbReference>
<dbReference type="Pfam" id="PF04198">
    <property type="entry name" value="Sugar-bind"/>
    <property type="match status" value="1"/>
</dbReference>
<name>A0ABU2BJB6_9MICC</name>
<dbReference type="GO" id="GO:0003677">
    <property type="term" value="F:DNA binding"/>
    <property type="evidence" value="ECO:0007669"/>
    <property type="project" value="UniProtKB-KW"/>
</dbReference>
<accession>A0ABU2BJB6</accession>
<evidence type="ECO:0000256" key="4">
    <source>
        <dbReference type="ARBA" id="ARBA00023163"/>
    </source>
</evidence>
<keyword evidence="7" id="KW-1185">Reference proteome</keyword>
<comment type="caution">
    <text evidence="6">The sequence shown here is derived from an EMBL/GenBank/DDBJ whole genome shotgun (WGS) entry which is preliminary data.</text>
</comment>
<protein>
    <submittedName>
        <fullName evidence="6">DNA-binding transcriptional regulator LsrR (DeoR family)</fullName>
    </submittedName>
</protein>
<comment type="similarity">
    <text evidence="1">Belongs to the SorC transcriptional regulatory family.</text>
</comment>
<organism evidence="6 7">
    <name type="scientific">Paeniglutamicibacter sulfureus</name>
    <dbReference type="NCBI Taxonomy" id="43666"/>
    <lineage>
        <taxon>Bacteria</taxon>
        <taxon>Bacillati</taxon>
        <taxon>Actinomycetota</taxon>
        <taxon>Actinomycetes</taxon>
        <taxon>Micrococcales</taxon>
        <taxon>Micrococcaceae</taxon>
        <taxon>Paeniglutamicibacter</taxon>
    </lineage>
</organism>
<keyword evidence="2" id="KW-0805">Transcription regulation</keyword>
<evidence type="ECO:0000256" key="2">
    <source>
        <dbReference type="ARBA" id="ARBA00023015"/>
    </source>
</evidence>
<keyword evidence="3 6" id="KW-0238">DNA-binding</keyword>
<dbReference type="EMBL" id="JAVDYI010000001">
    <property type="protein sequence ID" value="MDR7358064.1"/>
    <property type="molecule type" value="Genomic_DNA"/>
</dbReference>
<dbReference type="RefSeq" id="WP_302263090.1">
    <property type="nucleotide sequence ID" value="NZ_BAAAWO010000001.1"/>
</dbReference>
<feature type="domain" description="Sugar-binding" evidence="5">
    <location>
        <begin position="66"/>
        <end position="311"/>
    </location>
</feature>
<dbReference type="PANTHER" id="PTHR34294">
    <property type="entry name" value="TRANSCRIPTIONAL REGULATOR-RELATED"/>
    <property type="match status" value="1"/>
</dbReference>
<reference evidence="6 7" key="1">
    <citation type="submission" date="2023-07" db="EMBL/GenBank/DDBJ databases">
        <title>Sequencing the genomes of 1000 actinobacteria strains.</title>
        <authorList>
            <person name="Klenk H.-P."/>
        </authorList>
    </citation>
    <scope>NUCLEOTIDE SEQUENCE [LARGE SCALE GENOMIC DNA]</scope>
    <source>
        <strain evidence="6 7">DSM 20167</strain>
    </source>
</reference>
<dbReference type="PANTHER" id="PTHR34294:SF1">
    <property type="entry name" value="TRANSCRIPTIONAL REGULATOR LSRR"/>
    <property type="match status" value="1"/>
</dbReference>
<gene>
    <name evidence="6" type="ORF">J2S64_001755</name>
</gene>
<dbReference type="InterPro" id="IPR051054">
    <property type="entry name" value="SorC_transcr_regulators"/>
</dbReference>
<keyword evidence="4" id="KW-0804">Transcription</keyword>
<evidence type="ECO:0000313" key="6">
    <source>
        <dbReference type="EMBL" id="MDR7358064.1"/>
    </source>
</evidence>
<evidence type="ECO:0000259" key="5">
    <source>
        <dbReference type="Pfam" id="PF04198"/>
    </source>
</evidence>
<evidence type="ECO:0000256" key="3">
    <source>
        <dbReference type="ARBA" id="ARBA00023125"/>
    </source>
</evidence>
<dbReference type="Gene3D" id="1.10.10.10">
    <property type="entry name" value="Winged helix-like DNA-binding domain superfamily/Winged helix DNA-binding domain"/>
    <property type="match status" value="1"/>
</dbReference>